<dbReference type="Pfam" id="PF00196">
    <property type="entry name" value="GerE"/>
    <property type="match status" value="1"/>
</dbReference>
<dbReference type="AlphaFoldDB" id="A0A2N8ZMH4"/>
<evidence type="ECO:0000256" key="1">
    <source>
        <dbReference type="ARBA" id="ARBA00023015"/>
    </source>
</evidence>
<accession>A0A2N8ZMH4</accession>
<evidence type="ECO:0000256" key="2">
    <source>
        <dbReference type="ARBA" id="ARBA00023125"/>
    </source>
</evidence>
<dbReference type="EMBL" id="LT960612">
    <property type="protein sequence ID" value="SON53134.1"/>
    <property type="molecule type" value="Genomic_DNA"/>
</dbReference>
<dbReference type="InterPro" id="IPR016032">
    <property type="entry name" value="Sig_transdc_resp-reg_C-effctor"/>
</dbReference>
<organism evidence="5 6">
    <name type="scientific">Vibrio tapetis subsp. tapetis</name>
    <dbReference type="NCBI Taxonomy" id="1671868"/>
    <lineage>
        <taxon>Bacteria</taxon>
        <taxon>Pseudomonadati</taxon>
        <taxon>Pseudomonadota</taxon>
        <taxon>Gammaproteobacteria</taxon>
        <taxon>Vibrionales</taxon>
        <taxon>Vibrionaceae</taxon>
        <taxon>Vibrio</taxon>
    </lineage>
</organism>
<dbReference type="PRINTS" id="PR00038">
    <property type="entry name" value="HTHLUXR"/>
</dbReference>
<protein>
    <recommendedName>
        <fullName evidence="4">HTH luxR-type domain-containing protein</fullName>
    </recommendedName>
</protein>
<dbReference type="InterPro" id="IPR036388">
    <property type="entry name" value="WH-like_DNA-bd_sf"/>
</dbReference>
<dbReference type="GO" id="GO:0006355">
    <property type="term" value="P:regulation of DNA-templated transcription"/>
    <property type="evidence" value="ECO:0007669"/>
    <property type="project" value="InterPro"/>
</dbReference>
<keyword evidence="1" id="KW-0805">Transcription regulation</keyword>
<keyword evidence="2" id="KW-0238">DNA-binding</keyword>
<dbReference type="SUPFAM" id="SSF46894">
    <property type="entry name" value="C-terminal effector domain of the bipartite response regulators"/>
    <property type="match status" value="1"/>
</dbReference>
<evidence type="ECO:0000313" key="6">
    <source>
        <dbReference type="Proteomes" id="UP000235828"/>
    </source>
</evidence>
<reference evidence="5 6" key="1">
    <citation type="submission" date="2017-10" db="EMBL/GenBank/DDBJ databases">
        <authorList>
            <person name="Banno H."/>
            <person name="Chua N.-H."/>
        </authorList>
    </citation>
    <scope>NUCLEOTIDE SEQUENCE [LARGE SCALE GENOMIC DNA]</scope>
    <source>
        <strain evidence="5">Vibrio tapetis CECT4600</strain>
    </source>
</reference>
<name>A0A2N8ZMH4_9VIBR</name>
<dbReference type="Gene3D" id="1.10.10.10">
    <property type="entry name" value="Winged helix-like DNA-binding domain superfamily/Winged helix DNA-binding domain"/>
    <property type="match status" value="1"/>
</dbReference>
<dbReference type="PROSITE" id="PS50043">
    <property type="entry name" value="HTH_LUXR_2"/>
    <property type="match status" value="1"/>
</dbReference>
<dbReference type="SMART" id="SM00421">
    <property type="entry name" value="HTH_LUXR"/>
    <property type="match status" value="1"/>
</dbReference>
<keyword evidence="6" id="KW-1185">Reference proteome</keyword>
<keyword evidence="3" id="KW-0804">Transcription</keyword>
<feature type="domain" description="HTH luxR-type" evidence="4">
    <location>
        <begin position="197"/>
        <end position="262"/>
    </location>
</feature>
<dbReference type="InterPro" id="IPR000792">
    <property type="entry name" value="Tscrpt_reg_LuxR_C"/>
</dbReference>
<dbReference type="CDD" id="cd06170">
    <property type="entry name" value="LuxR_C_like"/>
    <property type="match status" value="1"/>
</dbReference>
<proteinExistence type="predicted"/>
<dbReference type="PANTHER" id="PTHR44688">
    <property type="entry name" value="DNA-BINDING TRANSCRIPTIONAL ACTIVATOR DEVR_DOSR"/>
    <property type="match status" value="1"/>
</dbReference>
<dbReference type="GO" id="GO:0003677">
    <property type="term" value="F:DNA binding"/>
    <property type="evidence" value="ECO:0007669"/>
    <property type="project" value="UniProtKB-KW"/>
</dbReference>
<dbReference type="KEGG" id="vta:B1523"/>
<evidence type="ECO:0000259" key="4">
    <source>
        <dbReference type="PROSITE" id="PS50043"/>
    </source>
</evidence>
<evidence type="ECO:0000256" key="3">
    <source>
        <dbReference type="ARBA" id="ARBA00023163"/>
    </source>
</evidence>
<dbReference type="PANTHER" id="PTHR44688:SF16">
    <property type="entry name" value="DNA-BINDING TRANSCRIPTIONAL ACTIVATOR DEVR_DOSR"/>
    <property type="match status" value="1"/>
</dbReference>
<evidence type="ECO:0000313" key="5">
    <source>
        <dbReference type="EMBL" id="SON53134.1"/>
    </source>
</evidence>
<sequence>MLKISVLKGSHMDAAISHIQQLEIANMFEHCGDASFYAMLEQVFQSVIPHQAFFVINCLPNQAEMLYHYGPKTHKTRLTKLLDGIKHPHQLKHTHAKLYRPLHTGDFPSRDIFSFQWKHHCHALHIHDQLVITPPATQQDQNIWIVLDLLDDFPTFTDNQIARVEHWLPTIDRLINAHYDRLQANVSLNELVYQAIEHFAKPRLTPRETELVKIMFEGYSSKQAARMLDISPATERVHRTNIYQKLQINSQCELLRCLLTNNENGKPLQLAG</sequence>
<dbReference type="Proteomes" id="UP000235828">
    <property type="component" value="Chromosome B"/>
</dbReference>
<gene>
    <name evidence="5" type="ORF">VTAP4600_B1523</name>
</gene>